<organism evidence="2 3">
    <name type="scientific">Streptosporangium album</name>
    <dbReference type="NCBI Taxonomy" id="47479"/>
    <lineage>
        <taxon>Bacteria</taxon>
        <taxon>Bacillati</taxon>
        <taxon>Actinomycetota</taxon>
        <taxon>Actinomycetes</taxon>
        <taxon>Streptosporangiales</taxon>
        <taxon>Streptosporangiaceae</taxon>
        <taxon>Streptosporangium</taxon>
    </lineage>
</organism>
<dbReference type="SMART" id="SM00530">
    <property type="entry name" value="HTH_XRE"/>
    <property type="match status" value="1"/>
</dbReference>
<dbReference type="Proteomes" id="UP000534286">
    <property type="component" value="Unassembled WGS sequence"/>
</dbReference>
<dbReference type="Gene3D" id="3.30.450.180">
    <property type="match status" value="1"/>
</dbReference>
<dbReference type="PANTHER" id="PTHR35010">
    <property type="entry name" value="BLL4672 PROTEIN-RELATED"/>
    <property type="match status" value="1"/>
</dbReference>
<dbReference type="InterPro" id="IPR001387">
    <property type="entry name" value="Cro/C1-type_HTH"/>
</dbReference>
<dbReference type="PROSITE" id="PS50943">
    <property type="entry name" value="HTH_CROC1"/>
    <property type="match status" value="1"/>
</dbReference>
<dbReference type="SUPFAM" id="SSF47413">
    <property type="entry name" value="lambda repressor-like DNA-binding domains"/>
    <property type="match status" value="1"/>
</dbReference>
<dbReference type="PANTHER" id="PTHR35010:SF2">
    <property type="entry name" value="BLL4672 PROTEIN"/>
    <property type="match status" value="1"/>
</dbReference>
<dbReference type="Pfam" id="PF13560">
    <property type="entry name" value="HTH_31"/>
    <property type="match status" value="1"/>
</dbReference>
<accession>A0A7W7W7J6</accession>
<comment type="caution">
    <text evidence="2">The sequence shown here is derived from an EMBL/GenBank/DDBJ whole genome shotgun (WGS) entry which is preliminary data.</text>
</comment>
<dbReference type="InterPro" id="IPR010982">
    <property type="entry name" value="Lambda_DNA-bd_dom_sf"/>
</dbReference>
<sequence length="275" mass="31075">MDSEAPHPLGAFLRARRAQLRPEQVGLAIQGRRQVPGLRREEVARLAGISVGHYIRLEQGRELHPTEQTVKALAHALRLDEAAVVELHRLARPVQRRRRPNRVERVGQRVIRLLNDWSSAPAYVLGRSQDVLARNPLAEVLHSRFTFGDNMLHMIFLDPAGREYFRDWDLSARAAVHDLRQLAREAPQEQRVRELIGELSISSADFRRLWAGREPRGAMVQGSRFFHPDVGELHLKSEVFPIASAPGQRLIAQPAEPGFRSAEALAMLSTLAVQH</sequence>
<dbReference type="GO" id="GO:0003677">
    <property type="term" value="F:DNA binding"/>
    <property type="evidence" value="ECO:0007669"/>
    <property type="project" value="InterPro"/>
</dbReference>
<dbReference type="EMBL" id="JACHJU010000001">
    <property type="protein sequence ID" value="MBB4936811.1"/>
    <property type="molecule type" value="Genomic_DNA"/>
</dbReference>
<gene>
    <name evidence="2" type="ORF">FHR32_001116</name>
</gene>
<proteinExistence type="predicted"/>
<protein>
    <submittedName>
        <fullName evidence="2">Transcriptional regulator with XRE-family HTH domain</fullName>
    </submittedName>
</protein>
<dbReference type="AlphaFoldDB" id="A0A7W7W7J6"/>
<feature type="domain" description="HTH cro/C1-type" evidence="1">
    <location>
        <begin position="29"/>
        <end position="84"/>
    </location>
</feature>
<dbReference type="Pfam" id="PF17765">
    <property type="entry name" value="MLTR_LBD"/>
    <property type="match status" value="1"/>
</dbReference>
<dbReference type="Gene3D" id="1.10.260.40">
    <property type="entry name" value="lambda repressor-like DNA-binding domains"/>
    <property type="match status" value="1"/>
</dbReference>
<evidence type="ECO:0000313" key="2">
    <source>
        <dbReference type="EMBL" id="MBB4936811.1"/>
    </source>
</evidence>
<evidence type="ECO:0000259" key="1">
    <source>
        <dbReference type="PROSITE" id="PS50943"/>
    </source>
</evidence>
<evidence type="ECO:0000313" key="3">
    <source>
        <dbReference type="Proteomes" id="UP000534286"/>
    </source>
</evidence>
<dbReference type="CDD" id="cd00093">
    <property type="entry name" value="HTH_XRE"/>
    <property type="match status" value="1"/>
</dbReference>
<dbReference type="RefSeq" id="WP_184753293.1">
    <property type="nucleotide sequence ID" value="NZ_BAABEK010000069.1"/>
</dbReference>
<keyword evidence="3" id="KW-1185">Reference proteome</keyword>
<dbReference type="InterPro" id="IPR041413">
    <property type="entry name" value="MLTR_LBD"/>
</dbReference>
<reference evidence="2 3" key="1">
    <citation type="submission" date="2020-08" db="EMBL/GenBank/DDBJ databases">
        <title>Sequencing the genomes of 1000 actinobacteria strains.</title>
        <authorList>
            <person name="Klenk H.-P."/>
        </authorList>
    </citation>
    <scope>NUCLEOTIDE SEQUENCE [LARGE SCALE GENOMIC DNA]</scope>
    <source>
        <strain evidence="2 3">DSM 43023</strain>
    </source>
</reference>
<name>A0A7W7W7J6_9ACTN</name>